<dbReference type="RefSeq" id="WP_191319563.1">
    <property type="nucleotide sequence ID" value="NZ_BNCG01000009.1"/>
</dbReference>
<feature type="transmembrane region" description="Helical" evidence="1">
    <location>
        <begin position="51"/>
        <end position="69"/>
    </location>
</feature>
<keyword evidence="1" id="KW-1133">Transmembrane helix</keyword>
<organism evidence="2 3">
    <name type="scientific">Camelimonas fluminis</name>
    <dbReference type="NCBI Taxonomy" id="1576911"/>
    <lineage>
        <taxon>Bacteria</taxon>
        <taxon>Pseudomonadati</taxon>
        <taxon>Pseudomonadota</taxon>
        <taxon>Alphaproteobacteria</taxon>
        <taxon>Hyphomicrobiales</taxon>
        <taxon>Chelatococcaceae</taxon>
        <taxon>Camelimonas</taxon>
    </lineage>
</organism>
<feature type="transmembrane region" description="Helical" evidence="1">
    <location>
        <begin position="81"/>
        <end position="101"/>
    </location>
</feature>
<dbReference type="Proteomes" id="UP001595704">
    <property type="component" value="Unassembled WGS sequence"/>
</dbReference>
<keyword evidence="1" id="KW-0472">Membrane</keyword>
<evidence type="ECO:0008006" key="4">
    <source>
        <dbReference type="Google" id="ProtNLM"/>
    </source>
</evidence>
<keyword evidence="3" id="KW-1185">Reference proteome</keyword>
<evidence type="ECO:0000313" key="2">
    <source>
        <dbReference type="EMBL" id="MFC3638112.1"/>
    </source>
</evidence>
<protein>
    <recommendedName>
        <fullName evidence="4">Histidine kinase</fullName>
    </recommendedName>
</protein>
<reference evidence="3" key="1">
    <citation type="journal article" date="2019" name="Int. J. Syst. Evol. Microbiol.">
        <title>The Global Catalogue of Microorganisms (GCM) 10K type strain sequencing project: providing services to taxonomists for standard genome sequencing and annotation.</title>
        <authorList>
            <consortium name="The Broad Institute Genomics Platform"/>
            <consortium name="The Broad Institute Genome Sequencing Center for Infectious Disease"/>
            <person name="Wu L."/>
            <person name="Ma J."/>
        </authorList>
    </citation>
    <scope>NUCLEOTIDE SEQUENCE [LARGE SCALE GENOMIC DNA]</scope>
    <source>
        <strain evidence="3">KCTC 42282</strain>
    </source>
</reference>
<evidence type="ECO:0000313" key="3">
    <source>
        <dbReference type="Proteomes" id="UP001595704"/>
    </source>
</evidence>
<name>A0ABV7UHB7_9HYPH</name>
<dbReference type="EMBL" id="JBHRYC010000058">
    <property type="protein sequence ID" value="MFC3638112.1"/>
    <property type="molecule type" value="Genomic_DNA"/>
</dbReference>
<comment type="caution">
    <text evidence="2">The sequence shown here is derived from an EMBL/GenBank/DDBJ whole genome shotgun (WGS) entry which is preliminary data.</text>
</comment>
<keyword evidence="1" id="KW-0812">Transmembrane</keyword>
<proteinExistence type="predicted"/>
<accession>A0ABV7UHB7</accession>
<evidence type="ECO:0000256" key="1">
    <source>
        <dbReference type="SAM" id="Phobius"/>
    </source>
</evidence>
<sequence length="325" mass="35383">MTSPVGQFLVAAALAIIPTLPQLYLATSLIGAPVMAYLPATALARHLAGRWSGVFVAIVGSLVCASLIFTPPWNFTLGHTVQGYFMLGLFIVGVGTILLLYEDRGDPGPEQNGMRFATPGAAGGDYQTGQSRPTVTIALHALNSWIQKNVSATGRSLRLYRRGAAPAHILAAPGIEERRTAMRSIHSIIGRLPFDEERAPDLLERVSRMTLADASSGRISLDMVSPWAFRPLHEHQVHAYIMVAELLWELALSIPDGGAIRIVVQNAGEDAAIRLQITDGMLVRDNRTHYLSTMATTIVHKMARDIGARYERISESERVLMIPIT</sequence>
<gene>
    <name evidence="2" type="ORF">ACFONL_12145</name>
</gene>